<gene>
    <name evidence="1" type="ORF">DAPK24_041620</name>
</gene>
<organism evidence="1 2">
    <name type="scientific">Pichia kluyveri</name>
    <name type="common">Yeast</name>
    <dbReference type="NCBI Taxonomy" id="36015"/>
    <lineage>
        <taxon>Eukaryota</taxon>
        <taxon>Fungi</taxon>
        <taxon>Dikarya</taxon>
        <taxon>Ascomycota</taxon>
        <taxon>Saccharomycotina</taxon>
        <taxon>Pichiomycetes</taxon>
        <taxon>Pichiales</taxon>
        <taxon>Pichiaceae</taxon>
        <taxon>Pichia</taxon>
    </lineage>
</organism>
<dbReference type="EMBL" id="BTGB01000009">
    <property type="protein sequence ID" value="GMM47564.1"/>
    <property type="molecule type" value="Genomic_DNA"/>
</dbReference>
<evidence type="ECO:0000313" key="1">
    <source>
        <dbReference type="EMBL" id="GMM47564.1"/>
    </source>
</evidence>
<sequence length="93" mass="11026">MAPSIQTDIINRHRRILRHRLKKINVENNTSYRLGQKNIDLLFYLNYIKFVKELATKAKQIAEIEGSSEIMPQHWKESGAELLDTFERENELK</sequence>
<dbReference type="InterPro" id="IPR009072">
    <property type="entry name" value="Histone-fold"/>
</dbReference>
<reference evidence="1 2" key="1">
    <citation type="journal article" date="2023" name="Elife">
        <title>Identification of key yeast species and microbe-microbe interactions impacting larval growth of Drosophila in the wild.</title>
        <authorList>
            <person name="Mure A."/>
            <person name="Sugiura Y."/>
            <person name="Maeda R."/>
            <person name="Honda K."/>
            <person name="Sakurai N."/>
            <person name="Takahashi Y."/>
            <person name="Watada M."/>
            <person name="Katoh T."/>
            <person name="Gotoh A."/>
            <person name="Gotoh Y."/>
            <person name="Taniguchi I."/>
            <person name="Nakamura K."/>
            <person name="Hayashi T."/>
            <person name="Katayama T."/>
            <person name="Uemura T."/>
            <person name="Hattori Y."/>
        </authorList>
    </citation>
    <scope>NUCLEOTIDE SEQUENCE [LARGE SCALE GENOMIC DNA]</scope>
    <source>
        <strain evidence="1 2">PK-24</strain>
    </source>
</reference>
<dbReference type="Proteomes" id="UP001378960">
    <property type="component" value="Unassembled WGS sequence"/>
</dbReference>
<name>A0AAV5R7T8_PICKL</name>
<dbReference type="AlphaFoldDB" id="A0AAV5R7T8"/>
<dbReference type="GO" id="GO:0046982">
    <property type="term" value="F:protein heterodimerization activity"/>
    <property type="evidence" value="ECO:0007669"/>
    <property type="project" value="InterPro"/>
</dbReference>
<protein>
    <submittedName>
        <fullName evidence="1">Uncharacterized protein</fullName>
    </submittedName>
</protein>
<accession>A0AAV5R7T8</accession>
<dbReference type="Gene3D" id="1.10.20.10">
    <property type="entry name" value="Histone, subunit A"/>
    <property type="match status" value="1"/>
</dbReference>
<keyword evidence="2" id="KW-1185">Reference proteome</keyword>
<proteinExistence type="predicted"/>
<comment type="caution">
    <text evidence="1">The sequence shown here is derived from an EMBL/GenBank/DDBJ whole genome shotgun (WGS) entry which is preliminary data.</text>
</comment>
<evidence type="ECO:0000313" key="2">
    <source>
        <dbReference type="Proteomes" id="UP001378960"/>
    </source>
</evidence>